<evidence type="ECO:0000313" key="2">
    <source>
        <dbReference type="Proteomes" id="UP000267003"/>
    </source>
</evidence>
<dbReference type="EMBL" id="RAWK01000032">
    <property type="protein sequence ID" value="RKH71573.1"/>
    <property type="molecule type" value="Genomic_DNA"/>
</dbReference>
<keyword evidence="2" id="KW-1185">Reference proteome</keyword>
<reference evidence="2" key="1">
    <citation type="submission" date="2018-09" db="EMBL/GenBank/DDBJ databases">
        <authorList>
            <person name="Livingstone P.G."/>
            <person name="Whitworth D.E."/>
        </authorList>
    </citation>
    <scope>NUCLEOTIDE SEQUENCE [LARGE SCALE GENOMIC DNA]</scope>
    <source>
        <strain evidence="2">AB050A</strain>
    </source>
</reference>
<comment type="caution">
    <text evidence="1">The sequence shown here is derived from an EMBL/GenBank/DDBJ whole genome shotgun (WGS) entry which is preliminary data.</text>
</comment>
<dbReference type="AlphaFoldDB" id="A0A3A8QS63"/>
<gene>
    <name evidence="1" type="ORF">D7W81_07330</name>
</gene>
<protein>
    <submittedName>
        <fullName evidence="1">Uncharacterized protein</fullName>
    </submittedName>
</protein>
<name>A0A3A8QS63_9BACT</name>
<dbReference type="Proteomes" id="UP000267003">
    <property type="component" value="Unassembled WGS sequence"/>
</dbReference>
<sequence length="177" mass="19407">MTPPTQPRDWDELEHRVVTWDPLPDTVLCPRCGSPVRIEYSHWGALASAGIDCTGCSRAVRLCRFPAKAERSAGPEPTAPVPGAQRLLVVEQTFDIQNRGIIVVPDVDLGARAQVELRVALRRPDGDVLRAVALAQVPLGGRSRPRHVLCFRTLSKQDIPPGTEVWLLGEVEAPEAR</sequence>
<organism evidence="1 2">
    <name type="scientific">Corallococcus aberystwythensis</name>
    <dbReference type="NCBI Taxonomy" id="2316722"/>
    <lineage>
        <taxon>Bacteria</taxon>
        <taxon>Pseudomonadati</taxon>
        <taxon>Myxococcota</taxon>
        <taxon>Myxococcia</taxon>
        <taxon>Myxococcales</taxon>
        <taxon>Cystobacterineae</taxon>
        <taxon>Myxococcaceae</taxon>
        <taxon>Corallococcus</taxon>
    </lineage>
</organism>
<accession>A0A3A8QS63</accession>
<proteinExistence type="predicted"/>
<evidence type="ECO:0000313" key="1">
    <source>
        <dbReference type="EMBL" id="RKH71573.1"/>
    </source>
</evidence>